<keyword evidence="5" id="KW-1185">Reference proteome</keyword>
<organism evidence="4 5">
    <name type="scientific">Trichosporon asahii var. asahii (strain CBS 8904)</name>
    <name type="common">Yeast</name>
    <dbReference type="NCBI Taxonomy" id="1220162"/>
    <lineage>
        <taxon>Eukaryota</taxon>
        <taxon>Fungi</taxon>
        <taxon>Dikarya</taxon>
        <taxon>Basidiomycota</taxon>
        <taxon>Agaricomycotina</taxon>
        <taxon>Tremellomycetes</taxon>
        <taxon>Trichosporonales</taxon>
        <taxon>Trichosporonaceae</taxon>
        <taxon>Trichosporon</taxon>
    </lineage>
</organism>
<comment type="caution">
    <text evidence="4">The sequence shown here is derived from an EMBL/GenBank/DDBJ whole genome shotgun (WGS) entry which is preliminary data.</text>
</comment>
<feature type="domain" description="Gfo/Idh/MocA-like oxidoreductase N-terminal" evidence="2">
    <location>
        <begin position="8"/>
        <end position="143"/>
    </location>
</feature>
<dbReference type="Pfam" id="PF08635">
    <property type="entry name" value="ox_reductase_C"/>
    <property type="match status" value="1"/>
</dbReference>
<dbReference type="InterPro" id="IPR036291">
    <property type="entry name" value="NAD(P)-bd_dom_sf"/>
</dbReference>
<gene>
    <name evidence="4" type="ORF">A1Q2_04340</name>
</gene>
<dbReference type="EMBL" id="AMBO01000319">
    <property type="protein sequence ID" value="EKD01352.1"/>
    <property type="molecule type" value="Genomic_DNA"/>
</dbReference>
<dbReference type="HOGENOM" id="CLU_373058_0_0_1"/>
<dbReference type="GO" id="GO:0000166">
    <property type="term" value="F:nucleotide binding"/>
    <property type="evidence" value="ECO:0007669"/>
    <property type="project" value="InterPro"/>
</dbReference>
<evidence type="ECO:0000313" key="5">
    <source>
        <dbReference type="Proteomes" id="UP000006757"/>
    </source>
</evidence>
<dbReference type="AlphaFoldDB" id="K1VPE7"/>
<protein>
    <recommendedName>
        <fullName evidence="6">Gfo/Idh/MocA-like oxidoreductase N-terminal domain-containing protein</fullName>
    </recommendedName>
</protein>
<feature type="region of interest" description="Disordered" evidence="1">
    <location>
        <begin position="498"/>
        <end position="651"/>
    </location>
</feature>
<dbReference type="Proteomes" id="UP000006757">
    <property type="component" value="Unassembled WGS sequence"/>
</dbReference>
<sequence>MFGSDQGPWNHTFRIEHKLGPRLRVVGVIDPDTARAERVLRKKCESFVKPAYEGAVVYSSLDDYYNKKTEAGLPDPRAFFVGTPPKFRGGTEPGHNDLELQMIKYFPNVAYFIEKPVSTAPLSEVNDVVQALKKNGNIISVGYMLRYLRAVQKMKQIIHDNKLTSAAYPSIAKPAWWNKAFDQGPVIEQGTHFCDLSRYFGGDVDLDSVKAHSVEWYEKPGVLSRIPVDESIVPEDQRIPRISAAVWKYDNGAVGSFMHTVAIHGTAYDCELEVWADGYHMHLVDPYNAPTLVIRRPGDDHEERHAFTDDDPFFSEISNFIDAVEGEGNPHILSSYEDAAKTLKVNARRPHVSPLLTRHFPLLLSPLQRHSATRAYSLAVLVAAVVALRHVDIVNRGQRKHSETSEDGVEDEDTVQRVRIPVDGDIALSGGQVADCARVLAYELRDIGRQRRGTKVSVQRGLKQRTAEGHAENLADRAEHYANLHFSLALALHVGHERDERAGQDTGVSESGGRLGDPENPVRAANPPREEHEAARKDDRSTEDHDAPVSSRVAHVPSDHERAKPNEHAEIREANEEGRAARHHAERQDRLGGILALDEEEEDERHGERKQQSQNERVSPSKLAAVRLRGRRLERDAEQKSADAHTQERSAQVVDLSQECQPWTLLPLSHVSGYEQRDEHERAEQQGYLRAEREAPAPAVRHPAAYRAAQCRAESLYVSSTNGPLTSKLLQTRPSSSLSYASPTL</sequence>
<dbReference type="OrthoDB" id="10250282at2759"/>
<dbReference type="InterPro" id="IPR000683">
    <property type="entry name" value="Gfo/Idh/MocA-like_OxRdtase_N"/>
</dbReference>
<dbReference type="InterPro" id="IPR052515">
    <property type="entry name" value="Gfo/Idh/MocA_Oxidoreductase"/>
</dbReference>
<dbReference type="InParanoid" id="K1VPE7"/>
<dbReference type="Gene3D" id="3.30.360.10">
    <property type="entry name" value="Dihydrodipicolinate Reductase, domain 2"/>
    <property type="match status" value="1"/>
</dbReference>
<evidence type="ECO:0000259" key="3">
    <source>
        <dbReference type="Pfam" id="PF08635"/>
    </source>
</evidence>
<proteinExistence type="predicted"/>
<dbReference type="Pfam" id="PF01408">
    <property type="entry name" value="GFO_IDH_MocA"/>
    <property type="match status" value="1"/>
</dbReference>
<reference evidence="4 5" key="1">
    <citation type="journal article" date="2012" name="Eukaryot. Cell">
        <title>Genome sequence of the Trichosporon asahii environmental strain CBS 8904.</title>
        <authorList>
            <person name="Yang R.Y."/>
            <person name="Li H.T."/>
            <person name="Zhu H."/>
            <person name="Zhou G.P."/>
            <person name="Wang M."/>
            <person name="Wang L."/>
        </authorList>
    </citation>
    <scope>NUCLEOTIDE SEQUENCE [LARGE SCALE GENOMIC DNA]</scope>
    <source>
        <strain evidence="4 5">CBS 8904</strain>
    </source>
</reference>
<evidence type="ECO:0000313" key="4">
    <source>
        <dbReference type="EMBL" id="EKD01352.1"/>
    </source>
</evidence>
<name>K1VPE7_TRIAC</name>
<accession>K1VPE7</accession>
<dbReference type="SUPFAM" id="SSF51735">
    <property type="entry name" value="NAD(P)-binding Rossmann-fold domains"/>
    <property type="match status" value="1"/>
</dbReference>
<evidence type="ECO:0008006" key="6">
    <source>
        <dbReference type="Google" id="ProtNLM"/>
    </source>
</evidence>
<evidence type="ECO:0000256" key="1">
    <source>
        <dbReference type="SAM" id="MobiDB-lite"/>
    </source>
</evidence>
<dbReference type="eggNOG" id="ENOG502QUVQ">
    <property type="taxonomic scope" value="Eukaryota"/>
</dbReference>
<feature type="region of interest" description="Disordered" evidence="1">
    <location>
        <begin position="722"/>
        <end position="745"/>
    </location>
</feature>
<dbReference type="InterPro" id="IPR013944">
    <property type="entry name" value="OxRdtase_put_C"/>
</dbReference>
<feature type="compositionally biased region" description="Basic and acidic residues" evidence="1">
    <location>
        <begin position="631"/>
        <end position="648"/>
    </location>
</feature>
<feature type="compositionally biased region" description="Basic and acidic residues" evidence="1">
    <location>
        <begin position="557"/>
        <end position="580"/>
    </location>
</feature>
<dbReference type="STRING" id="1220162.K1VPE7"/>
<evidence type="ECO:0000259" key="2">
    <source>
        <dbReference type="Pfam" id="PF01408"/>
    </source>
</evidence>
<dbReference type="PANTHER" id="PTHR43249">
    <property type="entry name" value="UDP-N-ACETYL-2-AMINO-2-DEOXY-D-GLUCURONATE OXIDASE"/>
    <property type="match status" value="1"/>
</dbReference>
<dbReference type="SUPFAM" id="SSF55347">
    <property type="entry name" value="Glyceraldehyde-3-phosphate dehydrogenase-like, C-terminal domain"/>
    <property type="match status" value="1"/>
</dbReference>
<dbReference type="Gene3D" id="3.40.50.720">
    <property type="entry name" value="NAD(P)-binding Rossmann-like Domain"/>
    <property type="match status" value="1"/>
</dbReference>
<feature type="domain" description="Oxidoreductase putative C-terminal" evidence="3">
    <location>
        <begin position="146"/>
        <end position="279"/>
    </location>
</feature>
<dbReference type="PANTHER" id="PTHR43249:SF1">
    <property type="entry name" value="D-GLUCOSIDE 3-DEHYDROGENASE"/>
    <property type="match status" value="1"/>
</dbReference>
<feature type="compositionally biased region" description="Basic and acidic residues" evidence="1">
    <location>
        <begin position="528"/>
        <end position="547"/>
    </location>
</feature>